<reference evidence="3 4" key="1">
    <citation type="submission" date="2019-02" db="EMBL/GenBank/DDBJ databases">
        <title>Genome sequencing of the rare red list fungi Bondarzewia mesenterica.</title>
        <authorList>
            <person name="Buettner E."/>
            <person name="Kellner H."/>
        </authorList>
    </citation>
    <scope>NUCLEOTIDE SEQUENCE [LARGE SCALE GENOMIC DNA]</scope>
    <source>
        <strain evidence="3 4">DSM 108281</strain>
    </source>
</reference>
<comment type="similarity">
    <text evidence="1">Belongs to the trichothecene O-acetyltransferase family.</text>
</comment>
<dbReference type="GO" id="GO:0043386">
    <property type="term" value="P:mycotoxin biosynthetic process"/>
    <property type="evidence" value="ECO:0007669"/>
    <property type="project" value="InterPro"/>
</dbReference>
<evidence type="ECO:0000313" key="4">
    <source>
        <dbReference type="Proteomes" id="UP000310158"/>
    </source>
</evidence>
<comment type="caution">
    <text evidence="3">The sequence shown here is derived from an EMBL/GenBank/DDBJ whole genome shotgun (WGS) entry which is preliminary data.</text>
</comment>
<dbReference type="InterPro" id="IPR009992">
    <property type="entry name" value="Tri3/Sat12/Sat16/Mac1"/>
</dbReference>
<keyword evidence="4" id="KW-1185">Reference proteome</keyword>
<dbReference type="AlphaFoldDB" id="A0A4S4LLH8"/>
<dbReference type="PANTHER" id="PTHR42034:SF1">
    <property type="entry name" value="CONDENSATION DOMAIN-CONTAINING PROTEIN"/>
    <property type="match status" value="1"/>
</dbReference>
<name>A0A4S4LLH8_9AGAM</name>
<evidence type="ECO:0000256" key="2">
    <source>
        <dbReference type="ARBA" id="ARBA00022679"/>
    </source>
</evidence>
<dbReference type="OrthoDB" id="3252971at2759"/>
<dbReference type="Pfam" id="PF07428">
    <property type="entry name" value="Tri3"/>
    <property type="match status" value="1"/>
</dbReference>
<dbReference type="GO" id="GO:0016407">
    <property type="term" value="F:acetyltransferase activity"/>
    <property type="evidence" value="ECO:0007669"/>
    <property type="project" value="InterPro"/>
</dbReference>
<dbReference type="PANTHER" id="PTHR42034">
    <property type="entry name" value="CHROMOSOME 7, WHOLE GENOME SHOTGUN SEQUENCE-RELATED"/>
    <property type="match status" value="1"/>
</dbReference>
<evidence type="ECO:0000313" key="3">
    <source>
        <dbReference type="EMBL" id="THH12996.1"/>
    </source>
</evidence>
<accession>A0A4S4LLH8</accession>
<evidence type="ECO:0000256" key="1">
    <source>
        <dbReference type="ARBA" id="ARBA00006439"/>
    </source>
</evidence>
<organism evidence="3 4">
    <name type="scientific">Bondarzewia mesenterica</name>
    <dbReference type="NCBI Taxonomy" id="1095465"/>
    <lineage>
        <taxon>Eukaryota</taxon>
        <taxon>Fungi</taxon>
        <taxon>Dikarya</taxon>
        <taxon>Basidiomycota</taxon>
        <taxon>Agaricomycotina</taxon>
        <taxon>Agaricomycetes</taxon>
        <taxon>Russulales</taxon>
        <taxon>Bondarzewiaceae</taxon>
        <taxon>Bondarzewia</taxon>
    </lineage>
</organism>
<keyword evidence="2" id="KW-0808">Transferase</keyword>
<gene>
    <name evidence="3" type="ORF">EW146_g7168</name>
</gene>
<dbReference type="Gene3D" id="3.30.559.30">
    <property type="entry name" value="Nonribosomal peptide synthetase, condensation domain"/>
    <property type="match status" value="1"/>
</dbReference>
<dbReference type="InterPro" id="IPR023213">
    <property type="entry name" value="CAT-like_dom_sf"/>
</dbReference>
<dbReference type="Proteomes" id="UP000310158">
    <property type="component" value="Unassembled WGS sequence"/>
</dbReference>
<dbReference type="Gene3D" id="3.30.559.10">
    <property type="entry name" value="Chloramphenicol acetyltransferase-like domain"/>
    <property type="match status" value="1"/>
</dbReference>
<protein>
    <submittedName>
        <fullName evidence="3">Uncharacterized protein</fullName>
    </submittedName>
</protein>
<proteinExistence type="inferred from homology"/>
<dbReference type="EMBL" id="SGPL01000395">
    <property type="protein sequence ID" value="THH12996.1"/>
    <property type="molecule type" value="Genomic_DNA"/>
</dbReference>
<sequence>MAILNDGFGFFSTTLKVSFPKSLTAADLEGPVTAAWIRLRHSVPAVGTKINPLSATSWQFVYSVPSSTEDAKAWAGETIFWNTEKMSAFQRDESLKSRWWKPSSPAWNMELHIGPDEEEGKWHFVSDSIIAGHYVIDARSSQQLFGHFFQNLAEHLEGKGTDAVLASLKWGEETVRLAPSGVLVALEAGGLPISLCPPPQAAKSKTNGLDVASKEVAPPAPPPIFLRPFRVVDPDHATGQRLSVIWLTQEETAKFRNACKAHKFTITQALTALMFIAEVEWALKRHNGETEEEVKQAVEAYKSSLLILSAWNIVDQRRTWKEYALHSGPKGSPSLGIDGIPITYDMNLVRKVVKYDETKQSVTRDTSAIYECVQAAAEAWKSTSLDYEAYVQREVGCQAALLNWDPKAFHMPAFVASSIGDIDQLGYLSRFSPATQKNDKAPLVVEEVWGSDRMTEPIKMVMSWQWNGRIIVSAQTGAKYVTQQALDAYSAVLKGWIGELSA</sequence>